<feature type="transmembrane region" description="Helical" evidence="1">
    <location>
        <begin position="223"/>
        <end position="247"/>
    </location>
</feature>
<keyword evidence="1" id="KW-0472">Membrane</keyword>
<accession>A0AAW6QDH4</accession>
<feature type="transmembrane region" description="Helical" evidence="1">
    <location>
        <begin position="22"/>
        <end position="44"/>
    </location>
</feature>
<evidence type="ECO:0000313" key="2">
    <source>
        <dbReference type="EMBL" id="MDG2945550.1"/>
    </source>
</evidence>
<evidence type="ECO:0000256" key="1">
    <source>
        <dbReference type="SAM" id="Phobius"/>
    </source>
</evidence>
<dbReference type="AlphaFoldDB" id="A0AAW6QDH4"/>
<feature type="transmembrane region" description="Helical" evidence="1">
    <location>
        <begin position="149"/>
        <end position="174"/>
    </location>
</feature>
<organism evidence="3 4">
    <name type="scientific">Exercitatus varius</name>
    <dbReference type="NCBI Taxonomy" id="67857"/>
    <lineage>
        <taxon>Bacteria</taxon>
        <taxon>Pseudomonadati</taxon>
        <taxon>Pseudomonadota</taxon>
        <taxon>Gammaproteobacteria</taxon>
        <taxon>Pasteurellales</taxon>
        <taxon>Pasteurellaceae</taxon>
        <taxon>Exercitatus</taxon>
    </lineage>
</organism>
<evidence type="ECO:0000313" key="4">
    <source>
        <dbReference type="Proteomes" id="UP001214976"/>
    </source>
</evidence>
<name>A0AAW6QDH4_9PAST</name>
<keyword evidence="1" id="KW-1133">Transmembrane helix</keyword>
<reference evidence="3 5" key="1">
    <citation type="submission" date="2023-03" db="EMBL/GenBank/DDBJ databases">
        <title>Classification of Bisgaard taxon 6 and taxon 10 as Exercitatus varius gen. nov., spec. nov.</title>
        <authorList>
            <person name="Christensen H."/>
        </authorList>
    </citation>
    <scope>NUCLEOTIDE SEQUENCE</scope>
    <source>
        <strain evidence="2 5">23350_01</strain>
        <strain evidence="3">86116</strain>
    </source>
</reference>
<feature type="transmembrane region" description="Helical" evidence="1">
    <location>
        <begin position="116"/>
        <end position="137"/>
    </location>
</feature>
<dbReference type="RefSeq" id="WP_317477326.1">
    <property type="nucleotide sequence ID" value="NZ_JARQTW010000011.1"/>
</dbReference>
<feature type="transmembrane region" description="Helical" evidence="1">
    <location>
        <begin position="195"/>
        <end position="217"/>
    </location>
</feature>
<keyword evidence="5" id="KW-1185">Reference proteome</keyword>
<comment type="caution">
    <text evidence="3">The sequence shown here is derived from an EMBL/GenBank/DDBJ whole genome shotgun (WGS) entry which is preliminary data.</text>
</comment>
<proteinExistence type="predicted"/>
<dbReference type="Proteomes" id="UP001216057">
    <property type="component" value="Unassembled WGS sequence"/>
</dbReference>
<feature type="transmembrane region" description="Helical" evidence="1">
    <location>
        <begin position="74"/>
        <end position="95"/>
    </location>
</feature>
<gene>
    <name evidence="3" type="ORF">P7M15_07105</name>
    <name evidence="2" type="ORF">P7M32_03780</name>
</gene>
<evidence type="ECO:0000313" key="3">
    <source>
        <dbReference type="EMBL" id="MDG2950284.1"/>
    </source>
</evidence>
<evidence type="ECO:0000313" key="5">
    <source>
        <dbReference type="Proteomes" id="UP001216057"/>
    </source>
</evidence>
<dbReference type="Proteomes" id="UP001214976">
    <property type="component" value="Unassembled WGS sequence"/>
</dbReference>
<sequence>MPINFTQLFRDSWNFMRNQRQFVIKFMLIFLVVSAGMSALASILQSSVTNPAQMDQTQLAQSMIEQSQQPSKQLFFLLNQGVTLFISSWALTVIHSISRQRGMNLIVSAAFTARRFIGVALLSILSILPLFIGLWFAFGDMSNNQAPSILSLVLMIAGLILFIRLCLGPVEYLIQPVSMQSAVKNILVFGTKRTGTLFFYCLIVNFFLPLIGLQLSAMAINMLFSVIVLAAIALVSLFSLIFTYRFYSIFSNQAT</sequence>
<dbReference type="EMBL" id="JARQTX010000004">
    <property type="protein sequence ID" value="MDG2945550.1"/>
    <property type="molecule type" value="Genomic_DNA"/>
</dbReference>
<protein>
    <submittedName>
        <fullName evidence="3">Uncharacterized protein</fullName>
    </submittedName>
</protein>
<keyword evidence="1" id="KW-0812">Transmembrane</keyword>
<dbReference type="EMBL" id="JARQTW010000011">
    <property type="protein sequence ID" value="MDG2950284.1"/>
    <property type="molecule type" value="Genomic_DNA"/>
</dbReference>